<sequence length="515" mass="57081">MNGFSLRGWVISLLIGFMAILVCGIIAISYFVFLSQQEQKALQTNAEIARKLADTMDITLAEMQRQLKAMAARVAINADHTNRIEQTFSLQEQSNFFNSAAYADENGHYVASYPNINIVGKKSSLNDGAYNLREPFISPPFRAITGRLVVVMSVPVVSDDRKFHGNLIGTIYLEGDNIFSRMIGEQSGDADATYRVIDNDGYLLYDPDHDRVGTDSRQDSIAHHFLEGESGSERAVLADGTHTLAGYASITSTGWGVTLQTPDSAIKASALAGAWRLFLFTLPVLVSLLLLARFIIIKLFTPLKQLAAYSYSLSDDDAVLDSIQTIPAWYTEIDQVKRTIGYYAAALEHEVSELKKESLTDKLTGLANRRHIDQVMQQWVDQGRAFAIAILDIDHFKKFNDQYGHSLGDKALRRVAETLQHIAREEDLCGRYGGEEFIILLPEADTDTASIVLEQLHAALKETPVVSGRHVTVSIGVGHYPEHARTPKALYALTDAALYQAKHEGRNRTVQIAQN</sequence>
<dbReference type="GO" id="GO:0052621">
    <property type="term" value="F:diguanylate cyclase activity"/>
    <property type="evidence" value="ECO:0007669"/>
    <property type="project" value="TreeGrafter"/>
</dbReference>
<dbReference type="Pfam" id="PF02743">
    <property type="entry name" value="dCache_1"/>
    <property type="match status" value="1"/>
</dbReference>
<feature type="transmembrane region" description="Helical" evidence="6">
    <location>
        <begin position="6"/>
        <end position="33"/>
    </location>
</feature>
<dbReference type="OrthoDB" id="9759607at2"/>
<keyword evidence="5 6" id="KW-0472">Membrane</keyword>
<dbReference type="RefSeq" id="WP_116190362.1">
    <property type="nucleotide sequence ID" value="NZ_QTTN01000021.1"/>
</dbReference>
<feature type="domain" description="GGDEF" evidence="7">
    <location>
        <begin position="384"/>
        <end position="514"/>
    </location>
</feature>
<dbReference type="InterPro" id="IPR050469">
    <property type="entry name" value="Diguanylate_Cyclase"/>
</dbReference>
<dbReference type="InterPro" id="IPR029787">
    <property type="entry name" value="Nucleotide_cyclase"/>
</dbReference>
<reference evidence="8 9" key="1">
    <citation type="submission" date="2018-08" db="EMBL/GenBank/DDBJ databases">
        <title>Genomic Encyclopedia of Type Strains, Phase III (KMG-III): the genomes of soil and plant-associated and newly described type strains.</title>
        <authorList>
            <person name="Whitman W."/>
        </authorList>
    </citation>
    <scope>NUCLEOTIDE SEQUENCE [LARGE SCALE GENOMIC DNA]</scope>
    <source>
        <strain evidence="8 9">CGMCC 1.10966</strain>
    </source>
</reference>
<dbReference type="Gene3D" id="3.30.450.20">
    <property type="entry name" value="PAS domain"/>
    <property type="match status" value="1"/>
</dbReference>
<dbReference type="InterPro" id="IPR033479">
    <property type="entry name" value="dCache_1"/>
</dbReference>
<dbReference type="InterPro" id="IPR043128">
    <property type="entry name" value="Rev_trsase/Diguanyl_cyclase"/>
</dbReference>
<dbReference type="EMBL" id="QTTN01000021">
    <property type="protein sequence ID" value="REE80204.1"/>
    <property type="molecule type" value="Genomic_DNA"/>
</dbReference>
<proteinExistence type="predicted"/>
<dbReference type="InterPro" id="IPR000160">
    <property type="entry name" value="GGDEF_dom"/>
</dbReference>
<protein>
    <submittedName>
        <fullName evidence="8">Diguanylate cyclase (GGDEF)-like protein</fullName>
    </submittedName>
</protein>
<dbReference type="SUPFAM" id="SSF55073">
    <property type="entry name" value="Nucleotide cyclase"/>
    <property type="match status" value="1"/>
</dbReference>
<dbReference type="AlphaFoldDB" id="A0A3D9RRR7"/>
<dbReference type="CDD" id="cd01949">
    <property type="entry name" value="GGDEF"/>
    <property type="match status" value="1"/>
</dbReference>
<dbReference type="NCBIfam" id="TIGR00254">
    <property type="entry name" value="GGDEF"/>
    <property type="match status" value="1"/>
</dbReference>
<dbReference type="PANTHER" id="PTHR45138">
    <property type="entry name" value="REGULATORY COMPONENTS OF SENSORY TRANSDUCTION SYSTEM"/>
    <property type="match status" value="1"/>
</dbReference>
<dbReference type="SMART" id="SM00267">
    <property type="entry name" value="GGDEF"/>
    <property type="match status" value="1"/>
</dbReference>
<name>A0A3D9RRR7_9BACL</name>
<keyword evidence="9" id="KW-1185">Reference proteome</keyword>
<dbReference type="CDD" id="cd18774">
    <property type="entry name" value="PDC2_HK_sensor"/>
    <property type="match status" value="1"/>
</dbReference>
<dbReference type="Proteomes" id="UP000256304">
    <property type="component" value="Unassembled WGS sequence"/>
</dbReference>
<evidence type="ECO:0000313" key="9">
    <source>
        <dbReference type="Proteomes" id="UP000256304"/>
    </source>
</evidence>
<dbReference type="PROSITE" id="PS50887">
    <property type="entry name" value="GGDEF"/>
    <property type="match status" value="1"/>
</dbReference>
<keyword evidence="3 6" id="KW-0812">Transmembrane</keyword>
<evidence type="ECO:0000313" key="8">
    <source>
        <dbReference type="EMBL" id="REE80204.1"/>
    </source>
</evidence>
<comment type="subcellular location">
    <subcellularLocation>
        <location evidence="1">Cell membrane</location>
        <topology evidence="1">Multi-pass membrane protein</topology>
    </subcellularLocation>
</comment>
<gene>
    <name evidence="8" type="ORF">A8990_12153</name>
</gene>
<dbReference type="PANTHER" id="PTHR45138:SF9">
    <property type="entry name" value="DIGUANYLATE CYCLASE DGCM-RELATED"/>
    <property type="match status" value="1"/>
</dbReference>
<dbReference type="Pfam" id="PF00990">
    <property type="entry name" value="GGDEF"/>
    <property type="match status" value="1"/>
</dbReference>
<evidence type="ECO:0000256" key="1">
    <source>
        <dbReference type="ARBA" id="ARBA00004651"/>
    </source>
</evidence>
<keyword evidence="4 6" id="KW-1133">Transmembrane helix</keyword>
<evidence type="ECO:0000256" key="3">
    <source>
        <dbReference type="ARBA" id="ARBA00022692"/>
    </source>
</evidence>
<dbReference type="CDD" id="cd18773">
    <property type="entry name" value="PDC1_HK_sensor"/>
    <property type="match status" value="1"/>
</dbReference>
<comment type="caution">
    <text evidence="8">The sequence shown here is derived from an EMBL/GenBank/DDBJ whole genome shotgun (WGS) entry which is preliminary data.</text>
</comment>
<dbReference type="GO" id="GO:0005886">
    <property type="term" value="C:plasma membrane"/>
    <property type="evidence" value="ECO:0007669"/>
    <property type="project" value="UniProtKB-SubCell"/>
</dbReference>
<accession>A0A3D9RRR7</accession>
<evidence type="ECO:0000256" key="5">
    <source>
        <dbReference type="ARBA" id="ARBA00023136"/>
    </source>
</evidence>
<evidence type="ECO:0000259" key="7">
    <source>
        <dbReference type="PROSITE" id="PS50887"/>
    </source>
</evidence>
<organism evidence="8 9">
    <name type="scientific">Paenibacillus taihuensis</name>
    <dbReference type="NCBI Taxonomy" id="1156355"/>
    <lineage>
        <taxon>Bacteria</taxon>
        <taxon>Bacillati</taxon>
        <taxon>Bacillota</taxon>
        <taxon>Bacilli</taxon>
        <taxon>Bacillales</taxon>
        <taxon>Paenibacillaceae</taxon>
        <taxon>Paenibacillus</taxon>
    </lineage>
</organism>
<evidence type="ECO:0000256" key="2">
    <source>
        <dbReference type="ARBA" id="ARBA00022475"/>
    </source>
</evidence>
<keyword evidence="2" id="KW-1003">Cell membrane</keyword>
<evidence type="ECO:0000256" key="6">
    <source>
        <dbReference type="SAM" id="Phobius"/>
    </source>
</evidence>
<feature type="transmembrane region" description="Helical" evidence="6">
    <location>
        <begin position="277"/>
        <end position="296"/>
    </location>
</feature>
<dbReference type="Gene3D" id="3.30.70.270">
    <property type="match status" value="1"/>
</dbReference>
<evidence type="ECO:0000256" key="4">
    <source>
        <dbReference type="ARBA" id="ARBA00022989"/>
    </source>
</evidence>
<dbReference type="FunFam" id="3.30.70.270:FF:000001">
    <property type="entry name" value="Diguanylate cyclase domain protein"/>
    <property type="match status" value="1"/>
</dbReference>